<dbReference type="PANTHER" id="PTHR37481:SF1">
    <property type="entry name" value="LIPOPOLYSACCHARIDE EXPORT SYSTEM PROTEIN LPTC"/>
    <property type="match status" value="1"/>
</dbReference>
<evidence type="ECO:0000256" key="3">
    <source>
        <dbReference type="ARBA" id="ARBA00022692"/>
    </source>
</evidence>
<dbReference type="RefSeq" id="WP_386823705.1">
    <property type="nucleotide sequence ID" value="NZ_JBHTIF010000001.1"/>
</dbReference>
<keyword evidence="5" id="KW-0472">Membrane</keyword>
<dbReference type="PANTHER" id="PTHR37481">
    <property type="entry name" value="LIPOPOLYSACCHARIDE EXPORT SYSTEM PROTEIN LPTC"/>
    <property type="match status" value="1"/>
</dbReference>
<keyword evidence="3" id="KW-0812">Transmembrane</keyword>
<gene>
    <name evidence="6" type="primary">lptC</name>
    <name evidence="6" type="ORF">ACFQ0E_11145</name>
</gene>
<dbReference type="InterPro" id="IPR052363">
    <property type="entry name" value="LPS_export_LptC"/>
</dbReference>
<proteinExistence type="predicted"/>
<accession>A0ABW2YCM0</accession>
<evidence type="ECO:0000256" key="1">
    <source>
        <dbReference type="ARBA" id="ARBA00022475"/>
    </source>
</evidence>
<dbReference type="Pfam" id="PF06835">
    <property type="entry name" value="LptC"/>
    <property type="match status" value="1"/>
</dbReference>
<protein>
    <submittedName>
        <fullName evidence="6">LPS export ABC transporter periplasmic protein LptC</fullName>
    </submittedName>
</protein>
<comment type="caution">
    <text evidence="6">The sequence shown here is derived from an EMBL/GenBank/DDBJ whole genome shotgun (WGS) entry which is preliminary data.</text>
</comment>
<dbReference type="InterPro" id="IPR010664">
    <property type="entry name" value="LipoPS_assembly_LptC-rel"/>
</dbReference>
<dbReference type="EMBL" id="JBHTIF010000001">
    <property type="protein sequence ID" value="MFD0726146.1"/>
    <property type="molecule type" value="Genomic_DNA"/>
</dbReference>
<organism evidence="6 7">
    <name type="scientific">Lysobacter brunescens</name>
    <dbReference type="NCBI Taxonomy" id="262323"/>
    <lineage>
        <taxon>Bacteria</taxon>
        <taxon>Pseudomonadati</taxon>
        <taxon>Pseudomonadota</taxon>
        <taxon>Gammaproteobacteria</taxon>
        <taxon>Lysobacterales</taxon>
        <taxon>Lysobacteraceae</taxon>
        <taxon>Lysobacter</taxon>
    </lineage>
</organism>
<keyword evidence="4" id="KW-1133">Transmembrane helix</keyword>
<name>A0ABW2YCM0_9GAMM</name>
<sequence length="180" mass="20130">MILLLSLGALVAGWAVWNQQRPAPQARVADNRPDYVLHDFELTALDGEGKESFTLRAPRLERRPDDATMSLATPLFLIPNAEGQHWEIRSKQGWVSADQEEIQLSGEVKANSPAATVRPVTMNTETLRVFPRRNLAETDDVMTIVQPGSILSGRGFAVSTATKRYVFRSEVKTRYVPARR</sequence>
<evidence type="ECO:0000313" key="6">
    <source>
        <dbReference type="EMBL" id="MFD0726146.1"/>
    </source>
</evidence>
<evidence type="ECO:0000256" key="2">
    <source>
        <dbReference type="ARBA" id="ARBA00022519"/>
    </source>
</evidence>
<keyword evidence="2" id="KW-0997">Cell inner membrane</keyword>
<keyword evidence="7" id="KW-1185">Reference proteome</keyword>
<evidence type="ECO:0000256" key="4">
    <source>
        <dbReference type="ARBA" id="ARBA00022989"/>
    </source>
</evidence>
<dbReference type="Gene3D" id="2.60.450.10">
    <property type="entry name" value="Lipopolysaccharide (LPS) transport protein A like domain"/>
    <property type="match status" value="1"/>
</dbReference>
<keyword evidence="1" id="KW-1003">Cell membrane</keyword>
<dbReference type="NCBIfam" id="TIGR04409">
    <property type="entry name" value="LptC_YrbK"/>
    <property type="match status" value="1"/>
</dbReference>
<evidence type="ECO:0000256" key="5">
    <source>
        <dbReference type="ARBA" id="ARBA00023136"/>
    </source>
</evidence>
<reference evidence="7" key="1">
    <citation type="journal article" date="2019" name="Int. J. Syst. Evol. Microbiol.">
        <title>The Global Catalogue of Microorganisms (GCM) 10K type strain sequencing project: providing services to taxonomists for standard genome sequencing and annotation.</title>
        <authorList>
            <consortium name="The Broad Institute Genomics Platform"/>
            <consortium name="The Broad Institute Genome Sequencing Center for Infectious Disease"/>
            <person name="Wu L."/>
            <person name="Ma J."/>
        </authorList>
    </citation>
    <scope>NUCLEOTIDE SEQUENCE [LARGE SCALE GENOMIC DNA]</scope>
    <source>
        <strain evidence="7">CCUG 55585</strain>
    </source>
</reference>
<dbReference type="Proteomes" id="UP001597110">
    <property type="component" value="Unassembled WGS sequence"/>
</dbReference>
<dbReference type="InterPro" id="IPR026265">
    <property type="entry name" value="LptC"/>
</dbReference>
<evidence type="ECO:0000313" key="7">
    <source>
        <dbReference type="Proteomes" id="UP001597110"/>
    </source>
</evidence>